<evidence type="ECO:0000313" key="12">
    <source>
        <dbReference type="EMBL" id="CDZ77921.1"/>
    </source>
</evidence>
<evidence type="ECO:0000256" key="7">
    <source>
        <dbReference type="ARBA" id="ARBA00023002"/>
    </source>
</evidence>
<dbReference type="OrthoDB" id="9778912at2"/>
<dbReference type="PANTHER" id="PTHR42747:SF3">
    <property type="entry name" value="NITRONATE MONOOXYGENASE-RELATED"/>
    <property type="match status" value="1"/>
</dbReference>
<keyword evidence="3" id="KW-0216">Detoxification</keyword>
<dbReference type="AlphaFoldDB" id="A0A078KYC8"/>
<keyword evidence="4" id="KW-0285">Flavoprotein</keyword>
<keyword evidence="13" id="KW-1185">Reference proteome</keyword>
<dbReference type="CDD" id="cd04730">
    <property type="entry name" value="NPD_like"/>
    <property type="match status" value="1"/>
</dbReference>
<evidence type="ECO:0000256" key="1">
    <source>
        <dbReference type="ARBA" id="ARBA00001917"/>
    </source>
</evidence>
<keyword evidence="8 12" id="KW-0503">Monooxygenase</keyword>
<evidence type="ECO:0000256" key="9">
    <source>
        <dbReference type="ARBA" id="ARBA00031155"/>
    </source>
</evidence>
<evidence type="ECO:0000256" key="5">
    <source>
        <dbReference type="ARBA" id="ARBA00022643"/>
    </source>
</evidence>
<evidence type="ECO:0000256" key="8">
    <source>
        <dbReference type="ARBA" id="ARBA00023033"/>
    </source>
</evidence>
<organism evidence="12 13">
    <name type="scientific">Legionella massiliensis</name>
    <dbReference type="NCBI Taxonomy" id="1034943"/>
    <lineage>
        <taxon>Bacteria</taxon>
        <taxon>Pseudomonadati</taxon>
        <taxon>Pseudomonadota</taxon>
        <taxon>Gammaproteobacteria</taxon>
        <taxon>Legionellales</taxon>
        <taxon>Legionellaceae</taxon>
        <taxon>Legionella</taxon>
    </lineage>
</organism>
<dbReference type="Gene3D" id="3.20.20.70">
    <property type="entry name" value="Aldolase class I"/>
    <property type="match status" value="1"/>
</dbReference>
<sequence length="352" mass="38162">MESFTKRLGIQFPIIQAPMAGGLTTAELVAAVSNSGGLGSLGAAYMSADAIRKAIQQIRTLTDKPFAINLFIPNESYAATEQIQNACHFIEQACKELNFKIVPSEPPYAIAFDEQMAVVIEEKIPVFSCIFGVLPKTWHTELKNNKTIIMGTATNVAEAILLEQSGVDMIIAQGSEAGGHRGSFLKNPEDSLIGTFSLLPQLLDHLKLPVIAAGGIMEARTIMAALTLGASAVQMGTAFLACTESGIHPSYKEALLATKQDNTVLTTAFSGRLARGIRNKFIDRMEADKKNILPYPIQNAVTRAMRNEAAKQNCTDFMSMWAGQSAYLCEEMSVANLFSKLTTELNKIRPHS</sequence>
<evidence type="ECO:0000313" key="13">
    <source>
        <dbReference type="Proteomes" id="UP000044071"/>
    </source>
</evidence>
<keyword evidence="6" id="KW-0547">Nucleotide-binding</keyword>
<proteinExistence type="inferred from homology"/>
<dbReference type="InterPro" id="IPR004136">
    <property type="entry name" value="NMO"/>
</dbReference>
<evidence type="ECO:0000256" key="11">
    <source>
        <dbReference type="ARBA" id="ARBA00067136"/>
    </source>
</evidence>
<dbReference type="Proteomes" id="UP000044071">
    <property type="component" value="Unassembled WGS sequence"/>
</dbReference>
<dbReference type="SUPFAM" id="SSF51412">
    <property type="entry name" value="Inosine monophosphate dehydrogenase (IMPDH)"/>
    <property type="match status" value="1"/>
</dbReference>
<dbReference type="GO" id="GO:0009636">
    <property type="term" value="P:response to toxic substance"/>
    <property type="evidence" value="ECO:0007669"/>
    <property type="project" value="UniProtKB-KW"/>
</dbReference>
<dbReference type="InterPro" id="IPR013785">
    <property type="entry name" value="Aldolase_TIM"/>
</dbReference>
<accession>A0A078KYC8</accession>
<dbReference type="FunFam" id="3.20.20.70:FF:000154">
    <property type="entry name" value="Probable nitronate monooxygenase"/>
    <property type="match status" value="1"/>
</dbReference>
<evidence type="ECO:0000256" key="3">
    <source>
        <dbReference type="ARBA" id="ARBA00022575"/>
    </source>
</evidence>
<evidence type="ECO:0000256" key="6">
    <source>
        <dbReference type="ARBA" id="ARBA00022741"/>
    </source>
</evidence>
<dbReference type="Pfam" id="PF03060">
    <property type="entry name" value="NMO"/>
    <property type="match status" value="1"/>
</dbReference>
<reference evidence="12 13" key="1">
    <citation type="submission" date="2014-06" db="EMBL/GenBank/DDBJ databases">
        <authorList>
            <person name="Urmite Genomes Urmite Genomes"/>
        </authorList>
    </citation>
    <scope>NUCLEOTIDE SEQUENCE [LARGE SCALE GENOMIC DNA]</scope>
</reference>
<evidence type="ECO:0000256" key="10">
    <source>
        <dbReference type="ARBA" id="ARBA00049401"/>
    </source>
</evidence>
<dbReference type="eggNOG" id="COG2070">
    <property type="taxonomic scope" value="Bacteria"/>
</dbReference>
<keyword evidence="5" id="KW-0288">FMN</keyword>
<name>A0A078KYC8_9GAMM</name>
<gene>
    <name evidence="12" type="ORF">BN59_02215</name>
</gene>
<dbReference type="STRING" id="1034943.BN59_02215"/>
<comment type="similarity">
    <text evidence="2">Belongs to the nitronate monooxygenase family. NMO class I subfamily.</text>
</comment>
<dbReference type="PANTHER" id="PTHR42747">
    <property type="entry name" value="NITRONATE MONOOXYGENASE-RELATED"/>
    <property type="match status" value="1"/>
</dbReference>
<comment type="catalytic activity">
    <reaction evidence="10">
        <text>3 propionate 3-nitronate + 3 O2 + H2O = 3 3-oxopropanoate + 2 nitrate + nitrite + H2O2 + 3 H(+)</text>
        <dbReference type="Rhea" id="RHEA:57332"/>
        <dbReference type="ChEBI" id="CHEBI:15377"/>
        <dbReference type="ChEBI" id="CHEBI:15378"/>
        <dbReference type="ChEBI" id="CHEBI:15379"/>
        <dbReference type="ChEBI" id="CHEBI:16240"/>
        <dbReference type="ChEBI" id="CHEBI:16301"/>
        <dbReference type="ChEBI" id="CHEBI:17632"/>
        <dbReference type="ChEBI" id="CHEBI:33190"/>
        <dbReference type="ChEBI" id="CHEBI:136067"/>
    </reaction>
</comment>
<evidence type="ECO:0000256" key="4">
    <source>
        <dbReference type="ARBA" id="ARBA00022630"/>
    </source>
</evidence>
<keyword evidence="7" id="KW-0560">Oxidoreductase</keyword>
<protein>
    <recommendedName>
        <fullName evidence="11">Nitronate monooxygenase</fullName>
    </recommendedName>
    <alternativeName>
        <fullName evidence="9">Propionate 3-nitronate monooxygenase</fullName>
    </alternativeName>
</protein>
<comment type="cofactor">
    <cofactor evidence="1">
        <name>FMN</name>
        <dbReference type="ChEBI" id="CHEBI:58210"/>
    </cofactor>
</comment>
<dbReference type="GO" id="GO:0000166">
    <property type="term" value="F:nucleotide binding"/>
    <property type="evidence" value="ECO:0007669"/>
    <property type="project" value="UniProtKB-KW"/>
</dbReference>
<dbReference type="RefSeq" id="WP_043874379.1">
    <property type="nucleotide sequence ID" value="NZ_CCVW01000002.1"/>
</dbReference>
<dbReference type="EMBL" id="CCSB01000002">
    <property type="protein sequence ID" value="CDZ77921.1"/>
    <property type="molecule type" value="Genomic_DNA"/>
</dbReference>
<evidence type="ECO:0000256" key="2">
    <source>
        <dbReference type="ARBA" id="ARBA00009881"/>
    </source>
</evidence>
<dbReference type="GO" id="GO:0018580">
    <property type="term" value="F:nitronate monooxygenase activity"/>
    <property type="evidence" value="ECO:0007669"/>
    <property type="project" value="InterPro"/>
</dbReference>